<sequence>MVFEAEGSVGGKLRSISQGGLIWDEGANTMVNIEVDCPLANQIYPLGAMLLDLVISYLENSSNN</sequence>
<proteinExistence type="predicted"/>
<name>A0ACC0ZIV8_9ROSI</name>
<comment type="caution">
    <text evidence="1">The sequence shown here is derived from an EMBL/GenBank/DDBJ whole genome shotgun (WGS) entry which is preliminary data.</text>
</comment>
<organism evidence="1 2">
    <name type="scientific">Pistacia integerrima</name>
    <dbReference type="NCBI Taxonomy" id="434235"/>
    <lineage>
        <taxon>Eukaryota</taxon>
        <taxon>Viridiplantae</taxon>
        <taxon>Streptophyta</taxon>
        <taxon>Embryophyta</taxon>
        <taxon>Tracheophyta</taxon>
        <taxon>Spermatophyta</taxon>
        <taxon>Magnoliopsida</taxon>
        <taxon>eudicotyledons</taxon>
        <taxon>Gunneridae</taxon>
        <taxon>Pentapetalae</taxon>
        <taxon>rosids</taxon>
        <taxon>malvids</taxon>
        <taxon>Sapindales</taxon>
        <taxon>Anacardiaceae</taxon>
        <taxon>Pistacia</taxon>
    </lineage>
</organism>
<accession>A0ACC0ZIV8</accession>
<dbReference type="Proteomes" id="UP001163603">
    <property type="component" value="Chromosome 1"/>
</dbReference>
<gene>
    <name evidence="1" type="ORF">Pint_02954</name>
</gene>
<evidence type="ECO:0000313" key="1">
    <source>
        <dbReference type="EMBL" id="KAJ0053055.1"/>
    </source>
</evidence>
<protein>
    <submittedName>
        <fullName evidence="1">Uncharacterized protein</fullName>
    </submittedName>
</protein>
<dbReference type="EMBL" id="CM047736">
    <property type="protein sequence ID" value="KAJ0053055.1"/>
    <property type="molecule type" value="Genomic_DNA"/>
</dbReference>
<evidence type="ECO:0000313" key="2">
    <source>
        <dbReference type="Proteomes" id="UP001163603"/>
    </source>
</evidence>
<keyword evidence="2" id="KW-1185">Reference proteome</keyword>
<reference evidence="2" key="1">
    <citation type="journal article" date="2023" name="G3 (Bethesda)">
        <title>Genome assembly and association tests identify interacting loci associated with vigor, precocity, and sex in interspecific pistachio rootstocks.</title>
        <authorList>
            <person name="Palmer W."/>
            <person name="Jacygrad E."/>
            <person name="Sagayaradj S."/>
            <person name="Cavanaugh K."/>
            <person name="Han R."/>
            <person name="Bertier L."/>
            <person name="Beede B."/>
            <person name="Kafkas S."/>
            <person name="Golino D."/>
            <person name="Preece J."/>
            <person name="Michelmore R."/>
        </authorList>
    </citation>
    <scope>NUCLEOTIDE SEQUENCE [LARGE SCALE GENOMIC DNA]</scope>
</reference>